<evidence type="ECO:0000313" key="3">
    <source>
        <dbReference type="EMBL" id="MCO6051023.1"/>
    </source>
</evidence>
<dbReference type="EMBL" id="JAMXQS010000007">
    <property type="protein sequence ID" value="MCO6051023.1"/>
    <property type="molecule type" value="Genomic_DNA"/>
</dbReference>
<dbReference type="PANTHER" id="PTHR36307:SF1">
    <property type="entry name" value="FLAGELLA BASAL BODY P-RING FORMATION PROTEIN FLGA"/>
    <property type="match status" value="1"/>
</dbReference>
<comment type="subcellular location">
    <subcellularLocation>
        <location evidence="1">Periplasm</location>
    </subcellularLocation>
</comment>
<comment type="similarity">
    <text evidence="1">Belongs to the FlgA family.</text>
</comment>
<keyword evidence="3" id="KW-0282">Flagellum</keyword>
<dbReference type="NCBIfam" id="TIGR03170">
    <property type="entry name" value="flgA_cterm"/>
    <property type="match status" value="1"/>
</dbReference>
<keyword evidence="3" id="KW-0966">Cell projection</keyword>
<keyword evidence="3" id="KW-0969">Cilium</keyword>
<comment type="caution">
    <text evidence="3">The sequence shown here is derived from an EMBL/GenBank/DDBJ whole genome shotgun (WGS) entry which is preliminary data.</text>
</comment>
<dbReference type="Proteomes" id="UP001205906">
    <property type="component" value="Unassembled WGS sequence"/>
</dbReference>
<sequence length="129" mass="13307">MTATRVIYPGEAIEAGAVTEVALRNPKRRSAFDGAVATSLVEVEGKVAKRTLLPGRPIPIAALREAWLVEQGKAVEAHFNAGVLSISATVVALQSGSAGDLIRLRNPDSGKSFSGTVMGDGTVLVGPAQ</sequence>
<dbReference type="InterPro" id="IPR039246">
    <property type="entry name" value="Flagellar_FlgA"/>
</dbReference>
<dbReference type="CDD" id="cd11614">
    <property type="entry name" value="SAF_CpaB_FlgA_like"/>
    <property type="match status" value="1"/>
</dbReference>
<dbReference type="Gene3D" id="2.30.30.760">
    <property type="match status" value="1"/>
</dbReference>
<protein>
    <recommendedName>
        <fullName evidence="1">Flagella basal body P-ring formation protein FlgA</fullName>
    </recommendedName>
</protein>
<gene>
    <name evidence="3" type="primary">flgA</name>
    <name evidence="3" type="ORF">NGM99_14665</name>
</gene>
<feature type="domain" description="Flagella basal body P-ring formation protein FlgA SAF" evidence="2">
    <location>
        <begin position="2"/>
        <end position="125"/>
    </location>
</feature>
<dbReference type="Pfam" id="PF13144">
    <property type="entry name" value="ChapFlgA"/>
    <property type="match status" value="1"/>
</dbReference>
<dbReference type="InterPro" id="IPR017585">
    <property type="entry name" value="SAF_FlgA"/>
</dbReference>
<keyword evidence="1" id="KW-0574">Periplasm</keyword>
<dbReference type="PANTHER" id="PTHR36307">
    <property type="entry name" value="FLAGELLA BASAL BODY P-RING FORMATION PROTEIN FLGA"/>
    <property type="match status" value="1"/>
</dbReference>
<evidence type="ECO:0000256" key="1">
    <source>
        <dbReference type="RuleBase" id="RU362063"/>
    </source>
</evidence>
<keyword evidence="1" id="KW-1005">Bacterial flagellum biogenesis</keyword>
<reference evidence="3 4" key="1">
    <citation type="submission" date="2022-06" db="EMBL/GenBank/DDBJ databases">
        <title>Mesorhizobium sp. strain RP14 Genome sequencing and assembly.</title>
        <authorList>
            <person name="Kim I."/>
        </authorList>
    </citation>
    <scope>NUCLEOTIDE SEQUENCE [LARGE SCALE GENOMIC DNA]</scope>
    <source>
        <strain evidence="4">RP14(2022)</strain>
    </source>
</reference>
<organism evidence="3 4">
    <name type="scientific">Mesorhizobium liriopis</name>
    <dbReference type="NCBI Taxonomy" id="2953882"/>
    <lineage>
        <taxon>Bacteria</taxon>
        <taxon>Pseudomonadati</taxon>
        <taxon>Pseudomonadota</taxon>
        <taxon>Alphaproteobacteria</taxon>
        <taxon>Hyphomicrobiales</taxon>
        <taxon>Phyllobacteriaceae</taxon>
        <taxon>Mesorhizobium</taxon>
    </lineage>
</organism>
<evidence type="ECO:0000259" key="2">
    <source>
        <dbReference type="Pfam" id="PF13144"/>
    </source>
</evidence>
<comment type="function">
    <text evidence="1">Involved in the assembly process of the P-ring formation. It may associate with FlgF on the rod constituting a structure essential for the P-ring assembly or may act as a modulator protein for the P-ring assembly.</text>
</comment>
<keyword evidence="4" id="KW-1185">Reference proteome</keyword>
<proteinExistence type="inferred from homology"/>
<accession>A0ABT1C955</accession>
<name>A0ABT1C955_9HYPH</name>
<evidence type="ECO:0000313" key="4">
    <source>
        <dbReference type="Proteomes" id="UP001205906"/>
    </source>
</evidence>